<feature type="transmembrane region" description="Helical" evidence="1">
    <location>
        <begin position="58"/>
        <end position="76"/>
    </location>
</feature>
<reference evidence="2 3" key="1">
    <citation type="submission" date="2023-09" db="EMBL/GenBank/DDBJ databases">
        <authorList>
            <person name="Wang M."/>
        </authorList>
    </citation>
    <scope>NUCLEOTIDE SEQUENCE [LARGE SCALE GENOMIC DNA]</scope>
    <source>
        <strain evidence="2">GT-2023</strain>
        <tissue evidence="2">Liver</tissue>
    </source>
</reference>
<keyword evidence="1" id="KW-0472">Membrane</keyword>
<accession>A0ABR3NP00</accession>
<evidence type="ECO:0008006" key="4">
    <source>
        <dbReference type="Google" id="ProtNLM"/>
    </source>
</evidence>
<comment type="caution">
    <text evidence="2">The sequence shown here is derived from an EMBL/GenBank/DDBJ whole genome shotgun (WGS) entry which is preliminary data.</text>
</comment>
<evidence type="ECO:0000313" key="2">
    <source>
        <dbReference type="EMBL" id="KAL1278760.1"/>
    </source>
</evidence>
<dbReference type="EMBL" id="JAYMGO010000003">
    <property type="protein sequence ID" value="KAL1278760.1"/>
    <property type="molecule type" value="Genomic_DNA"/>
</dbReference>
<organism evidence="2 3">
    <name type="scientific">Cirrhinus molitorella</name>
    <name type="common">mud carp</name>
    <dbReference type="NCBI Taxonomy" id="172907"/>
    <lineage>
        <taxon>Eukaryota</taxon>
        <taxon>Metazoa</taxon>
        <taxon>Chordata</taxon>
        <taxon>Craniata</taxon>
        <taxon>Vertebrata</taxon>
        <taxon>Euteleostomi</taxon>
        <taxon>Actinopterygii</taxon>
        <taxon>Neopterygii</taxon>
        <taxon>Teleostei</taxon>
        <taxon>Ostariophysi</taxon>
        <taxon>Cypriniformes</taxon>
        <taxon>Cyprinidae</taxon>
        <taxon>Labeoninae</taxon>
        <taxon>Labeonini</taxon>
        <taxon>Cirrhinus</taxon>
    </lineage>
</organism>
<evidence type="ECO:0000256" key="1">
    <source>
        <dbReference type="SAM" id="Phobius"/>
    </source>
</evidence>
<dbReference type="Proteomes" id="UP001558613">
    <property type="component" value="Unassembled WGS sequence"/>
</dbReference>
<keyword evidence="1" id="KW-0812">Transmembrane</keyword>
<sequence>MSVRLLMAGRRAAGAGSVCLQLPGLHFLAFSVSKSSLPLANTYSHKHRHACWLHPARTLLLIGARSAFFFLFINFLRHPRKRISSGRRAREWRWTGSMTQGSGGSCVMTSLPGRG</sequence>
<keyword evidence="3" id="KW-1185">Reference proteome</keyword>
<gene>
    <name evidence="2" type="ORF">QQF64_025433</name>
</gene>
<name>A0ABR3NP00_9TELE</name>
<proteinExistence type="predicted"/>
<protein>
    <recommendedName>
        <fullName evidence="4">Secreted protein</fullName>
    </recommendedName>
</protein>
<keyword evidence="1" id="KW-1133">Transmembrane helix</keyword>
<evidence type="ECO:0000313" key="3">
    <source>
        <dbReference type="Proteomes" id="UP001558613"/>
    </source>
</evidence>